<feature type="binding site" evidence="7">
    <location>
        <position position="242"/>
    </location>
    <ligand>
        <name>glyoxylate</name>
        <dbReference type="ChEBI" id="CHEBI:36655"/>
    </ligand>
</feature>
<dbReference type="InterPro" id="IPR000262">
    <property type="entry name" value="FMN-dep_DH"/>
</dbReference>
<keyword evidence="4" id="KW-0560">Oxidoreductase</keyword>
<evidence type="ECO:0000259" key="8">
    <source>
        <dbReference type="PROSITE" id="PS51349"/>
    </source>
</evidence>
<dbReference type="CDD" id="cd02809">
    <property type="entry name" value="alpha_hydroxyacid_oxid_FMN"/>
    <property type="match status" value="1"/>
</dbReference>
<dbReference type="EMBL" id="BMKQ01000001">
    <property type="protein sequence ID" value="GGF35400.1"/>
    <property type="molecule type" value="Genomic_DNA"/>
</dbReference>
<keyword evidence="2 7" id="KW-0285">Flavoprotein</keyword>
<name>A0A917BBF0_9ACTN</name>
<evidence type="ECO:0000256" key="1">
    <source>
        <dbReference type="ARBA" id="ARBA00001917"/>
    </source>
</evidence>
<protein>
    <submittedName>
        <fullName evidence="9">Alpha-hydroxy-acid oxidizing enzyme</fullName>
    </submittedName>
</protein>
<evidence type="ECO:0000256" key="7">
    <source>
        <dbReference type="PIRSR" id="PIRSR000138-2"/>
    </source>
</evidence>
<dbReference type="GO" id="GO:0010181">
    <property type="term" value="F:FMN binding"/>
    <property type="evidence" value="ECO:0007669"/>
    <property type="project" value="InterPro"/>
</dbReference>
<feature type="binding site" evidence="7">
    <location>
        <position position="237"/>
    </location>
    <ligand>
        <name>FMN</name>
        <dbReference type="ChEBI" id="CHEBI:58210"/>
    </ligand>
</feature>
<feature type="binding site" evidence="7">
    <location>
        <begin position="294"/>
        <end position="295"/>
    </location>
    <ligand>
        <name>FMN</name>
        <dbReference type="ChEBI" id="CHEBI:58210"/>
    </ligand>
</feature>
<feature type="binding site" evidence="7">
    <location>
        <position position="239"/>
    </location>
    <ligand>
        <name>glyoxylate</name>
        <dbReference type="ChEBI" id="CHEBI:36655"/>
    </ligand>
</feature>
<evidence type="ECO:0000256" key="4">
    <source>
        <dbReference type="ARBA" id="ARBA00023002"/>
    </source>
</evidence>
<feature type="binding site" evidence="7">
    <location>
        <position position="126"/>
    </location>
    <ligand>
        <name>FMN</name>
        <dbReference type="ChEBI" id="CHEBI:58210"/>
    </ligand>
</feature>
<dbReference type="PANTHER" id="PTHR10578">
    <property type="entry name" value="S -2-HYDROXY-ACID OXIDASE-RELATED"/>
    <property type="match status" value="1"/>
</dbReference>
<keyword evidence="10" id="KW-1185">Reference proteome</keyword>
<dbReference type="AlphaFoldDB" id="A0A917BBF0"/>
<evidence type="ECO:0000256" key="5">
    <source>
        <dbReference type="ARBA" id="ARBA00024042"/>
    </source>
</evidence>
<sequence length="342" mass="35409">MSGRWLDEIEQLAREALPPSVHRYITQGARDGVVTGEATAAWRAVRLLPRVLHDVTDVDLRTTLLGTEVAAPVAVAPTTLQRAAHPDGEMAMAAAVRDEHGLMVVSSNAGTPFAEIGGTGVAWWLQAYLTQDRDLCRPMLEAAAAHGARAVVLTLDTPVVGTKYDDGSPTVWDDVDVSFNRLNLGPAATAPKATDLGSDDLAWVGEVSGLPVVAKGVLRPDDARRCASSGAAAVWVSNHGGRQLDRAAATASCLAPVAAALGSTSTEVYVDGGLRSGLDVLCALAAGARSVFLGRLPLLALAAGGPDGVRRCLADVSEELEESLRLAGYAGLTGLSDLIAPV</sequence>
<evidence type="ECO:0000313" key="10">
    <source>
        <dbReference type="Proteomes" id="UP000649179"/>
    </source>
</evidence>
<evidence type="ECO:0000256" key="2">
    <source>
        <dbReference type="ARBA" id="ARBA00022630"/>
    </source>
</evidence>
<dbReference type="Gene3D" id="3.20.20.70">
    <property type="entry name" value="Aldolase class I"/>
    <property type="match status" value="1"/>
</dbReference>
<dbReference type="SUPFAM" id="SSF51395">
    <property type="entry name" value="FMN-linked oxidoreductases"/>
    <property type="match status" value="1"/>
</dbReference>
<dbReference type="InterPro" id="IPR013785">
    <property type="entry name" value="Aldolase_TIM"/>
</dbReference>
<keyword evidence="3 7" id="KW-0288">FMN</keyword>
<reference evidence="9" key="2">
    <citation type="submission" date="2020-09" db="EMBL/GenBank/DDBJ databases">
        <authorList>
            <person name="Sun Q."/>
            <person name="Zhou Y."/>
        </authorList>
    </citation>
    <scope>NUCLEOTIDE SEQUENCE</scope>
    <source>
        <strain evidence="9">CGMCC 1.16067</strain>
    </source>
</reference>
<dbReference type="PANTHER" id="PTHR10578:SF107">
    <property type="entry name" value="2-HYDROXYACID OXIDASE 1"/>
    <property type="match status" value="1"/>
</dbReference>
<feature type="binding site" evidence="7">
    <location>
        <position position="106"/>
    </location>
    <ligand>
        <name>FMN</name>
        <dbReference type="ChEBI" id="CHEBI:58210"/>
    </ligand>
</feature>
<feature type="domain" description="FMN hydroxy acid dehydrogenase" evidence="8">
    <location>
        <begin position="1"/>
        <end position="342"/>
    </location>
</feature>
<feature type="binding site" evidence="7">
    <location>
        <begin position="271"/>
        <end position="275"/>
    </location>
    <ligand>
        <name>FMN</name>
        <dbReference type="ChEBI" id="CHEBI:58210"/>
    </ligand>
</feature>
<comment type="cofactor">
    <cofactor evidence="1">
        <name>FMN</name>
        <dbReference type="ChEBI" id="CHEBI:58210"/>
    </cofactor>
</comment>
<dbReference type="GO" id="GO:0016491">
    <property type="term" value="F:oxidoreductase activity"/>
    <property type="evidence" value="ECO:0007669"/>
    <property type="project" value="UniProtKB-KW"/>
</dbReference>
<dbReference type="PIRSF" id="PIRSF000138">
    <property type="entry name" value="Al-hdrx_acd_dh"/>
    <property type="match status" value="1"/>
</dbReference>
<dbReference type="Pfam" id="PF01070">
    <property type="entry name" value="FMN_dh"/>
    <property type="match status" value="1"/>
</dbReference>
<comment type="caution">
    <text evidence="9">The sequence shown here is derived from an EMBL/GenBank/DDBJ whole genome shotgun (WGS) entry which is preliminary data.</text>
</comment>
<accession>A0A917BBF0</accession>
<proteinExistence type="inferred from homology"/>
<feature type="active site" description="Proton acceptor" evidence="6">
    <location>
        <position position="239"/>
    </location>
</feature>
<feature type="binding site" evidence="7">
    <location>
        <position position="215"/>
    </location>
    <ligand>
        <name>FMN</name>
        <dbReference type="ChEBI" id="CHEBI:58210"/>
    </ligand>
</feature>
<dbReference type="InterPro" id="IPR008259">
    <property type="entry name" value="FMN_hydac_DH_AS"/>
</dbReference>
<dbReference type="Proteomes" id="UP000649179">
    <property type="component" value="Unassembled WGS sequence"/>
</dbReference>
<organism evidence="9 10">
    <name type="scientific">Marmoricola endophyticus</name>
    <dbReference type="NCBI Taxonomy" id="2040280"/>
    <lineage>
        <taxon>Bacteria</taxon>
        <taxon>Bacillati</taxon>
        <taxon>Actinomycetota</taxon>
        <taxon>Actinomycetes</taxon>
        <taxon>Propionibacteriales</taxon>
        <taxon>Nocardioidaceae</taxon>
        <taxon>Marmoricola</taxon>
    </lineage>
</organism>
<dbReference type="RefSeq" id="WP_188778099.1">
    <property type="nucleotide sequence ID" value="NZ_BMKQ01000001.1"/>
</dbReference>
<dbReference type="PROSITE" id="PS51349">
    <property type="entry name" value="FMN_HYDROXY_ACID_DH_2"/>
    <property type="match status" value="1"/>
</dbReference>
<dbReference type="PROSITE" id="PS00557">
    <property type="entry name" value="FMN_HYDROXY_ACID_DH_1"/>
    <property type="match status" value="1"/>
</dbReference>
<feature type="binding site" evidence="7">
    <location>
        <position position="24"/>
    </location>
    <ligand>
        <name>glyoxylate</name>
        <dbReference type="ChEBI" id="CHEBI:36655"/>
    </ligand>
</feature>
<comment type="similarity">
    <text evidence="5">Belongs to the FMN-dependent alpha-hydroxy acid dehydrogenase family.</text>
</comment>
<evidence type="ECO:0000256" key="3">
    <source>
        <dbReference type="ARBA" id="ARBA00022643"/>
    </source>
</evidence>
<feature type="binding site" evidence="7">
    <location>
        <position position="128"/>
    </location>
    <ligand>
        <name>glyoxylate</name>
        <dbReference type="ChEBI" id="CHEBI:36655"/>
    </ligand>
</feature>
<gene>
    <name evidence="9" type="ORF">GCM10011519_06050</name>
</gene>
<dbReference type="InterPro" id="IPR037396">
    <property type="entry name" value="FMN_HAD"/>
</dbReference>
<evidence type="ECO:0000256" key="6">
    <source>
        <dbReference type="PIRSR" id="PIRSR000138-1"/>
    </source>
</evidence>
<feature type="binding site" evidence="7">
    <location>
        <position position="154"/>
    </location>
    <ligand>
        <name>FMN</name>
        <dbReference type="ChEBI" id="CHEBI:58210"/>
    </ligand>
</feature>
<reference evidence="9" key="1">
    <citation type="journal article" date="2014" name="Int. J. Syst. Evol. Microbiol.">
        <title>Complete genome sequence of Corynebacterium casei LMG S-19264T (=DSM 44701T), isolated from a smear-ripened cheese.</title>
        <authorList>
            <consortium name="US DOE Joint Genome Institute (JGI-PGF)"/>
            <person name="Walter F."/>
            <person name="Albersmeier A."/>
            <person name="Kalinowski J."/>
            <person name="Ruckert C."/>
        </authorList>
    </citation>
    <scope>NUCLEOTIDE SEQUENCE</scope>
    <source>
        <strain evidence="9">CGMCC 1.16067</strain>
    </source>
</reference>
<dbReference type="InterPro" id="IPR012133">
    <property type="entry name" value="Alpha-hydoxy_acid_DH_FMN"/>
</dbReference>
<evidence type="ECO:0000313" key="9">
    <source>
        <dbReference type="EMBL" id="GGF35400.1"/>
    </source>
</evidence>